<dbReference type="PROSITE" id="PS50090">
    <property type="entry name" value="MYB_LIKE"/>
    <property type="match status" value="2"/>
</dbReference>
<dbReference type="AlphaFoldDB" id="A0A7R9SZY4"/>
<dbReference type="EMBL" id="HBDX01001153">
    <property type="protein sequence ID" value="CAD8220292.1"/>
    <property type="molecule type" value="Transcribed_RNA"/>
</dbReference>
<dbReference type="PANTHER" id="PTHR45614:SF218">
    <property type="entry name" value="TRANSCRIPTION FACTOR MYB119-RELATED"/>
    <property type="match status" value="1"/>
</dbReference>
<feature type="compositionally biased region" description="Low complexity" evidence="3">
    <location>
        <begin position="47"/>
        <end position="56"/>
    </location>
</feature>
<dbReference type="FunFam" id="1.10.10.60:FF:000010">
    <property type="entry name" value="Transcriptional activator Myb isoform A"/>
    <property type="match status" value="1"/>
</dbReference>
<dbReference type="Gene3D" id="1.10.10.60">
    <property type="entry name" value="Homeodomain-like"/>
    <property type="match status" value="2"/>
</dbReference>
<feature type="domain" description="Myb-like" evidence="4">
    <location>
        <begin position="184"/>
        <end position="227"/>
    </location>
</feature>
<protein>
    <submittedName>
        <fullName evidence="6">Uncharacterized protein</fullName>
    </submittedName>
</protein>
<dbReference type="CDD" id="cd00167">
    <property type="entry name" value="SANT"/>
    <property type="match status" value="2"/>
</dbReference>
<dbReference type="SUPFAM" id="SSF54690">
    <property type="entry name" value="Molybdopterin synthase subunit MoaE"/>
    <property type="match status" value="1"/>
</dbReference>
<dbReference type="Pfam" id="PF13921">
    <property type="entry name" value="Myb_DNA-bind_6"/>
    <property type="match status" value="1"/>
</dbReference>
<feature type="region of interest" description="Disordered" evidence="3">
    <location>
        <begin position="1"/>
        <end position="82"/>
    </location>
</feature>
<feature type="compositionally biased region" description="Acidic residues" evidence="3">
    <location>
        <begin position="156"/>
        <end position="165"/>
    </location>
</feature>
<evidence type="ECO:0000256" key="2">
    <source>
        <dbReference type="ARBA" id="ARBA00023125"/>
    </source>
</evidence>
<evidence type="ECO:0000256" key="1">
    <source>
        <dbReference type="ARBA" id="ARBA00022737"/>
    </source>
</evidence>
<dbReference type="PROSITE" id="PS51294">
    <property type="entry name" value="HTH_MYB"/>
    <property type="match status" value="2"/>
</dbReference>
<dbReference type="InterPro" id="IPR050560">
    <property type="entry name" value="MYB_TF"/>
</dbReference>
<proteinExistence type="predicted"/>
<dbReference type="InterPro" id="IPR017930">
    <property type="entry name" value="Myb_dom"/>
</dbReference>
<dbReference type="GO" id="GO:0000981">
    <property type="term" value="F:DNA-binding transcription factor activity, RNA polymerase II-specific"/>
    <property type="evidence" value="ECO:0007669"/>
    <property type="project" value="TreeGrafter"/>
</dbReference>
<keyword evidence="2" id="KW-0238">DNA-binding</keyword>
<keyword evidence="1" id="KW-0677">Repeat</keyword>
<dbReference type="Pfam" id="PF02391">
    <property type="entry name" value="MoaE"/>
    <property type="match status" value="1"/>
</dbReference>
<dbReference type="InterPro" id="IPR009057">
    <property type="entry name" value="Homeodomain-like_sf"/>
</dbReference>
<dbReference type="InterPro" id="IPR036563">
    <property type="entry name" value="MoaE_sf"/>
</dbReference>
<feature type="region of interest" description="Disordered" evidence="3">
    <location>
        <begin position="98"/>
        <end position="129"/>
    </location>
</feature>
<dbReference type="InterPro" id="IPR003448">
    <property type="entry name" value="Mopterin_biosynth_MoaE"/>
</dbReference>
<feature type="compositionally biased region" description="Basic residues" evidence="3">
    <location>
        <begin position="67"/>
        <end position="78"/>
    </location>
</feature>
<feature type="domain" description="Myb-like" evidence="4">
    <location>
        <begin position="228"/>
        <end position="278"/>
    </location>
</feature>
<feature type="region of interest" description="Disordered" evidence="3">
    <location>
        <begin position="146"/>
        <end position="165"/>
    </location>
</feature>
<feature type="region of interest" description="Disordered" evidence="3">
    <location>
        <begin position="320"/>
        <end position="368"/>
    </location>
</feature>
<feature type="domain" description="HTH myb-type" evidence="5">
    <location>
        <begin position="182"/>
        <end position="227"/>
    </location>
</feature>
<feature type="compositionally biased region" description="Low complexity" evidence="3">
    <location>
        <begin position="323"/>
        <end position="336"/>
    </location>
</feature>
<feature type="compositionally biased region" description="Low complexity" evidence="3">
    <location>
        <begin position="146"/>
        <end position="155"/>
    </location>
</feature>
<dbReference type="InterPro" id="IPR001005">
    <property type="entry name" value="SANT/Myb"/>
</dbReference>
<sequence length="597" mass="64889">MTIVAANESPSRDDACDARDARDAKMNDANVAGENDGSAATREAARANEGAIAATARARRKPEPRATTKKRGRGRPPKAKAVEDAGSLFWLVEAAENAAPERERTKRARRGRPPMKRQSTAATAGTVETEVRETVRRMAARSAARAAAGLASTSDGDGDGDASEDDAYEAEMREGRLKGMTQQWTVREDKELLQLIDKYGAKRWSYIASLMRHRRGKQCRDRYLNHLRPGIKTGEWSKEEELILVEGHKVLGTKWAALAKLLTGRPENAIKNHWHATLRCKWGKVKSEPWKLTELQKYQMTLHPRPKALVEAEMEEAEEKVVAAKQDGAAKSAPAKKTSKTEDASGKQRGASRSALNSRYSQEEREKIEQGLKHMHEHMDNHVALSAQLKQFGTEKIVNEVNLSDDATTHSEDATTTRAEATGLLPGKSRAVKSEEATTTLEFDKLPRSSTTTTASKTCVDFIQISESAIDIAQCQAAVAAAGAPEVSMLTSVAAETGTSELAPNSSITVEEITMALETIAGVARATWRLSRVAIAARVGAVAKGDIKLCVAVGGHEWRDIITAAEFTISSIKSNATFLKSALELMRAAVARREGST</sequence>
<dbReference type="SUPFAM" id="SSF46689">
    <property type="entry name" value="Homeodomain-like"/>
    <property type="match status" value="1"/>
</dbReference>
<feature type="compositionally biased region" description="Basic and acidic residues" evidence="3">
    <location>
        <begin position="10"/>
        <end position="26"/>
    </location>
</feature>
<evidence type="ECO:0000259" key="5">
    <source>
        <dbReference type="PROSITE" id="PS51294"/>
    </source>
</evidence>
<dbReference type="GO" id="GO:0005634">
    <property type="term" value="C:nucleus"/>
    <property type="evidence" value="ECO:0007669"/>
    <property type="project" value="TreeGrafter"/>
</dbReference>
<feature type="domain" description="HTH myb-type" evidence="5">
    <location>
        <begin position="228"/>
        <end position="282"/>
    </location>
</feature>
<accession>A0A7R9SZY4</accession>
<name>A0A7R9SZY4_9CHLO</name>
<feature type="compositionally biased region" description="Basic residues" evidence="3">
    <location>
        <begin position="105"/>
        <end position="115"/>
    </location>
</feature>
<dbReference type="SMART" id="SM00717">
    <property type="entry name" value="SANT"/>
    <property type="match status" value="2"/>
</dbReference>
<dbReference type="GO" id="GO:0006777">
    <property type="term" value="P:Mo-molybdopterin cofactor biosynthetic process"/>
    <property type="evidence" value="ECO:0007669"/>
    <property type="project" value="InterPro"/>
</dbReference>
<dbReference type="GO" id="GO:0000978">
    <property type="term" value="F:RNA polymerase II cis-regulatory region sequence-specific DNA binding"/>
    <property type="evidence" value="ECO:0007669"/>
    <property type="project" value="TreeGrafter"/>
</dbReference>
<organism evidence="6">
    <name type="scientific">Ostreococcus sp. 'lucimarinus'</name>
    <dbReference type="NCBI Taxonomy" id="242159"/>
    <lineage>
        <taxon>Eukaryota</taxon>
        <taxon>Viridiplantae</taxon>
        <taxon>Chlorophyta</taxon>
        <taxon>Mamiellophyceae</taxon>
        <taxon>Mamiellales</taxon>
        <taxon>Bathycoccaceae</taxon>
        <taxon>Ostreococcus</taxon>
    </lineage>
</organism>
<evidence type="ECO:0000259" key="4">
    <source>
        <dbReference type="PROSITE" id="PS50090"/>
    </source>
</evidence>
<evidence type="ECO:0000313" key="6">
    <source>
        <dbReference type="EMBL" id="CAD8220292.1"/>
    </source>
</evidence>
<evidence type="ECO:0000256" key="3">
    <source>
        <dbReference type="SAM" id="MobiDB-lite"/>
    </source>
</evidence>
<dbReference type="PANTHER" id="PTHR45614">
    <property type="entry name" value="MYB PROTEIN-RELATED"/>
    <property type="match status" value="1"/>
</dbReference>
<reference evidence="6" key="1">
    <citation type="submission" date="2021-01" db="EMBL/GenBank/DDBJ databases">
        <authorList>
            <person name="Corre E."/>
            <person name="Pelletier E."/>
            <person name="Niang G."/>
            <person name="Scheremetjew M."/>
            <person name="Finn R."/>
            <person name="Kale V."/>
            <person name="Holt S."/>
            <person name="Cochrane G."/>
            <person name="Meng A."/>
            <person name="Brown T."/>
            <person name="Cohen L."/>
        </authorList>
    </citation>
    <scope>NUCLEOTIDE SEQUENCE</scope>
    <source>
        <strain evidence="6">Clade-A-BCC118000</strain>
    </source>
</reference>
<dbReference type="Gene3D" id="3.90.1170.40">
    <property type="entry name" value="Molybdopterin biosynthesis MoaE subunit"/>
    <property type="match status" value="1"/>
</dbReference>
<gene>
    <name evidence="6" type="ORF">OLUC0939_LOCUS1011</name>
</gene>